<dbReference type="InterPro" id="IPR025354">
    <property type="entry name" value="DUF4258"/>
</dbReference>
<comment type="caution">
    <text evidence="1">The sequence shown here is derived from an EMBL/GenBank/DDBJ whole genome shotgun (WGS) entry which is preliminary data.</text>
</comment>
<evidence type="ECO:0000313" key="2">
    <source>
        <dbReference type="Proteomes" id="UP001225906"/>
    </source>
</evidence>
<protein>
    <submittedName>
        <fullName evidence="1">DUF4258 domain-containing protein</fullName>
    </submittedName>
</protein>
<organism evidence="1 2">
    <name type="scientific">Methylophilus aquaticus</name>
    <dbReference type="NCBI Taxonomy" id="1971610"/>
    <lineage>
        <taxon>Bacteria</taxon>
        <taxon>Pseudomonadati</taxon>
        <taxon>Pseudomonadota</taxon>
        <taxon>Betaproteobacteria</taxon>
        <taxon>Nitrosomonadales</taxon>
        <taxon>Methylophilaceae</taxon>
        <taxon>Methylophilus</taxon>
    </lineage>
</organism>
<name>A0ABT9JWH8_9PROT</name>
<dbReference type="Proteomes" id="UP001225906">
    <property type="component" value="Unassembled WGS sequence"/>
</dbReference>
<dbReference type="EMBL" id="JAVCAP010000037">
    <property type="protein sequence ID" value="MDP8568932.1"/>
    <property type="molecule type" value="Genomic_DNA"/>
</dbReference>
<gene>
    <name evidence="1" type="ORF">Q9291_13860</name>
</gene>
<reference evidence="2" key="1">
    <citation type="journal article" date="2019" name="Int. J. Syst. Evol. Microbiol.">
        <title>The Global Catalogue of Microorganisms (GCM) 10K type strain sequencing project: providing services to taxonomists for standard genome sequencing and annotation.</title>
        <authorList>
            <consortium name="The Broad Institute Genomics Platform"/>
            <consortium name="The Broad Institute Genome Sequencing Center for Infectious Disease"/>
            <person name="Wu L."/>
            <person name="Ma J."/>
        </authorList>
    </citation>
    <scope>NUCLEOTIDE SEQUENCE [LARGE SCALE GENOMIC DNA]</scope>
    <source>
        <strain evidence="2">VKM B-3159</strain>
    </source>
</reference>
<proteinExistence type="predicted"/>
<sequence>MHSKRFSCSVRITHHARERMSERNISESLILDLIETGEIRKKDEVRLWIFKSYTGRNDNLLCVAVVLETCLVVKTVMHHFELEQ</sequence>
<keyword evidence="2" id="KW-1185">Reference proteome</keyword>
<evidence type="ECO:0000313" key="1">
    <source>
        <dbReference type="EMBL" id="MDP8568932.1"/>
    </source>
</evidence>
<accession>A0ABT9JWH8</accession>
<dbReference type="Pfam" id="PF14076">
    <property type="entry name" value="DUF4258"/>
    <property type="match status" value="1"/>
</dbReference>